<dbReference type="CDD" id="cd12797">
    <property type="entry name" value="M23_peptidase"/>
    <property type="match status" value="1"/>
</dbReference>
<feature type="signal peptide" evidence="3">
    <location>
        <begin position="1"/>
        <end position="21"/>
    </location>
</feature>
<feature type="chain" id="PRO_5026037581" evidence="3">
    <location>
        <begin position="22"/>
        <end position="581"/>
    </location>
</feature>
<evidence type="ECO:0000256" key="3">
    <source>
        <dbReference type="SAM" id="SignalP"/>
    </source>
</evidence>
<proteinExistence type="predicted"/>
<accession>A0A6G1U1W9</accession>
<keyword evidence="3" id="KW-0732">Signal</keyword>
<dbReference type="SUPFAM" id="SSF51261">
    <property type="entry name" value="Duplicated hybrid motif"/>
    <property type="match status" value="1"/>
</dbReference>
<dbReference type="Gene3D" id="2.70.70.10">
    <property type="entry name" value="Glucose Permease (Domain IIA)"/>
    <property type="match status" value="1"/>
</dbReference>
<feature type="region of interest" description="Disordered" evidence="2">
    <location>
        <begin position="33"/>
        <end position="57"/>
    </location>
</feature>
<dbReference type="RefSeq" id="WP_153124178.1">
    <property type="nucleotide sequence ID" value="NZ_VZCB01000076.1"/>
</dbReference>
<feature type="compositionally biased region" description="Basic residues" evidence="2">
    <location>
        <begin position="38"/>
        <end position="47"/>
    </location>
</feature>
<feature type="coiled-coil region" evidence="1">
    <location>
        <begin position="66"/>
        <end position="149"/>
    </location>
</feature>
<organism evidence="5 6">
    <name type="scientific">Segatella copri</name>
    <dbReference type="NCBI Taxonomy" id="165179"/>
    <lineage>
        <taxon>Bacteria</taxon>
        <taxon>Pseudomonadati</taxon>
        <taxon>Bacteroidota</taxon>
        <taxon>Bacteroidia</taxon>
        <taxon>Bacteroidales</taxon>
        <taxon>Prevotellaceae</taxon>
        <taxon>Segatella</taxon>
    </lineage>
</organism>
<dbReference type="OrthoDB" id="9815884at2"/>
<gene>
    <name evidence="5" type="ORF">F7D73_09410</name>
</gene>
<feature type="compositionally biased region" description="Basic and acidic residues" evidence="2">
    <location>
        <begin position="403"/>
        <end position="422"/>
    </location>
</feature>
<name>A0A6G1U1W9_9BACT</name>
<keyword evidence="1" id="KW-0175">Coiled coil</keyword>
<evidence type="ECO:0000256" key="2">
    <source>
        <dbReference type="SAM" id="MobiDB-lite"/>
    </source>
</evidence>
<evidence type="ECO:0000256" key="1">
    <source>
        <dbReference type="SAM" id="Coils"/>
    </source>
</evidence>
<dbReference type="InterPro" id="IPR016047">
    <property type="entry name" value="M23ase_b-sheet_dom"/>
</dbReference>
<dbReference type="Pfam" id="PF01551">
    <property type="entry name" value="Peptidase_M23"/>
    <property type="match status" value="1"/>
</dbReference>
<reference evidence="5 6" key="1">
    <citation type="submission" date="2019-09" db="EMBL/GenBank/DDBJ databases">
        <title>Distinct polysaccharide growth profiles of human intestinal Prevotella copri isolates.</title>
        <authorList>
            <person name="Fehlner-Peach H."/>
            <person name="Magnabosco C."/>
            <person name="Raghavan V."/>
            <person name="Scher J.U."/>
            <person name="Tett A."/>
            <person name="Cox L.M."/>
            <person name="Gottsegen C."/>
            <person name="Watters A."/>
            <person name="Wiltshire- Gordon J.D."/>
            <person name="Segata N."/>
            <person name="Bonneau R."/>
            <person name="Littman D.R."/>
        </authorList>
    </citation>
    <scope>NUCLEOTIDE SEQUENCE [LARGE SCALE GENOMIC DNA]</scope>
    <source>
        <strain evidence="6">iA622</strain>
    </source>
</reference>
<evidence type="ECO:0000259" key="4">
    <source>
        <dbReference type="Pfam" id="PF01551"/>
    </source>
</evidence>
<evidence type="ECO:0000313" key="6">
    <source>
        <dbReference type="Proteomes" id="UP000480425"/>
    </source>
</evidence>
<comment type="caution">
    <text evidence="5">The sequence shown here is derived from an EMBL/GenBank/DDBJ whole genome shotgun (WGS) entry which is preliminary data.</text>
</comment>
<dbReference type="EMBL" id="VZCB01000076">
    <property type="protein sequence ID" value="MQN81169.1"/>
    <property type="molecule type" value="Genomic_DNA"/>
</dbReference>
<feature type="region of interest" description="Disordered" evidence="2">
    <location>
        <begin position="394"/>
        <end position="422"/>
    </location>
</feature>
<dbReference type="Proteomes" id="UP000480425">
    <property type="component" value="Unassembled WGS sequence"/>
</dbReference>
<feature type="domain" description="M23ase beta-sheet core" evidence="4">
    <location>
        <begin position="489"/>
        <end position="575"/>
    </location>
</feature>
<sequence>MKRILLLMMALVFSLAPYAQKQVQKKRLVRKTAVAAKPQHRNKRPVKHSAPTRAERKAATYSNASIRGLQGQRASIQKKIREQEQALRRNQADVKKRLEDLMILNGEIDQSQKKIDGIQKDIHHIDGNIGILQAQLKTLQQQLQDRKNKYIRSMRYMSRHHTVQDKLMFIFSAKNLTQMYRRLSFIRQYSSYQKVQGEAVKAKQKQVNEKHVQLQNVKGHKNTLLYKGKQEKTALEGKQTQQQEMVHGLQKQQKTIQAVIADQRQKDAAINAQIDRLIAQEVAKARARAAAEAKKKAAAAAAAKKRAEELARKKAAAEAAARENARRIAEAKAREAAAEAARRKAAEEARLAAEAARKAQEEAAAQAEAKAKAKAQAKARAAAEAAQRAAAEQAARQAAAEQAARKAEAERRAAELKAKADEERQAREIAAAKKEAQEAATLSSVDRMLSGGFEANRGRLPMPISGGYRIVSHFGQYNVQGLKGVTLDNKGINIQGKPGCVARSIYDGEVSAVFGYGGMWNVLVRHGAYISVYCNLKSVSVHKGQKVSTRQALGAVGSDNILQFQLRKETAKLNPEAWLGR</sequence>
<dbReference type="InterPro" id="IPR011055">
    <property type="entry name" value="Dup_hybrid_motif"/>
</dbReference>
<dbReference type="AlphaFoldDB" id="A0A6G1U1W9"/>
<protein>
    <submittedName>
        <fullName evidence="5">Peptidoglycan DD-metalloendopeptidase family protein</fullName>
    </submittedName>
</protein>
<evidence type="ECO:0000313" key="5">
    <source>
        <dbReference type="EMBL" id="MQN81169.1"/>
    </source>
</evidence>
<dbReference type="Gene3D" id="1.10.287.1490">
    <property type="match status" value="1"/>
</dbReference>